<keyword evidence="5" id="KW-1185">Reference proteome</keyword>
<evidence type="ECO:0000256" key="3">
    <source>
        <dbReference type="SAM" id="Phobius"/>
    </source>
</evidence>
<keyword evidence="3" id="KW-0472">Membrane</keyword>
<dbReference type="SUPFAM" id="SSF63817">
    <property type="entry name" value="Sortase"/>
    <property type="match status" value="1"/>
</dbReference>
<dbReference type="Gene3D" id="2.40.260.10">
    <property type="entry name" value="Sortase"/>
    <property type="match status" value="1"/>
</dbReference>
<dbReference type="RefSeq" id="WP_156231929.1">
    <property type="nucleotide sequence ID" value="NZ_CP046455.1"/>
</dbReference>
<feature type="active site" description="Acyl-thioester intermediate" evidence="2">
    <location>
        <position position="226"/>
    </location>
</feature>
<dbReference type="Pfam" id="PF04203">
    <property type="entry name" value="Sortase"/>
    <property type="match status" value="1"/>
</dbReference>
<dbReference type="CDD" id="cd05827">
    <property type="entry name" value="Sortase_C"/>
    <property type="match status" value="1"/>
</dbReference>
<dbReference type="AlphaFoldDB" id="A0A6B8W8X4"/>
<dbReference type="InterPro" id="IPR042002">
    <property type="entry name" value="Sortase_C"/>
</dbReference>
<proteinExistence type="predicted"/>
<gene>
    <name evidence="4" type="ORF">COCCU_12535</name>
</gene>
<keyword evidence="3" id="KW-0812">Transmembrane</keyword>
<keyword evidence="1" id="KW-0378">Hydrolase</keyword>
<evidence type="ECO:0000313" key="5">
    <source>
        <dbReference type="Proteomes" id="UP000424462"/>
    </source>
</evidence>
<protein>
    <submittedName>
        <fullName evidence="4">Sortase family protein</fullName>
    </submittedName>
</protein>
<dbReference type="Proteomes" id="UP000424462">
    <property type="component" value="Chromosome"/>
</dbReference>
<feature type="active site" description="Proton donor/acceptor" evidence="2">
    <location>
        <position position="164"/>
    </location>
</feature>
<dbReference type="InterPro" id="IPR023365">
    <property type="entry name" value="Sortase_dom-sf"/>
</dbReference>
<name>A0A6B8W8X4_9CORY</name>
<accession>A0A6B8W8X4</accession>
<evidence type="ECO:0000313" key="4">
    <source>
        <dbReference type="EMBL" id="QGU08407.1"/>
    </source>
</evidence>
<sequence length="303" mass="33683" precursor="true">MTVVEKAGAVKRSTVHKVIPIVLVIAGILVLLYPVAVTYLRNANHASIADAYRNSQTQVPEVDRAAWLERAREYNDTNTNIPILDPWLARVSRDNAPYRDYLEQLNPTGDPEAPMAAVAIPAIDSKLPLYHGTDEETLQRGLGHLYGSALPVGGEGHHSVLTGHTGLTTATMFDRLDEIVEGDAFYLDVLGEPLKYEVDQIKVVLPNEIDDLQPKEGRDLFTLITCTPYGINSHRLLVRGTRVPMDEEELDEVFTDGGLWQTWMTWVLILVVIVLLVILFLGLRALARKRAAALPGEGRHRVR</sequence>
<dbReference type="EMBL" id="CP046455">
    <property type="protein sequence ID" value="QGU08407.1"/>
    <property type="molecule type" value="Genomic_DNA"/>
</dbReference>
<feature type="transmembrane region" description="Helical" evidence="3">
    <location>
        <begin position="21"/>
        <end position="40"/>
    </location>
</feature>
<feature type="transmembrane region" description="Helical" evidence="3">
    <location>
        <begin position="263"/>
        <end position="283"/>
    </location>
</feature>
<dbReference type="NCBIfam" id="NF033745">
    <property type="entry name" value="class_C_sortase"/>
    <property type="match status" value="1"/>
</dbReference>
<dbReference type="GO" id="GO:0016787">
    <property type="term" value="F:hydrolase activity"/>
    <property type="evidence" value="ECO:0007669"/>
    <property type="project" value="UniProtKB-KW"/>
</dbReference>
<dbReference type="KEGG" id="cok:COCCU_12535"/>
<evidence type="ECO:0000256" key="1">
    <source>
        <dbReference type="ARBA" id="ARBA00022801"/>
    </source>
</evidence>
<dbReference type="NCBIfam" id="TIGR01076">
    <property type="entry name" value="sortase_fam"/>
    <property type="match status" value="1"/>
</dbReference>
<reference evidence="4 5" key="1">
    <citation type="submission" date="2019-11" db="EMBL/GenBank/DDBJ databases">
        <title>Complete genome sequence of Corynebacterium kalinowskii 1959, a novel Corynebacterium species isolated from soil of a small paddock in Vilsendorf, Germany.</title>
        <authorList>
            <person name="Schaffert L."/>
            <person name="Ruwe M."/>
            <person name="Milse J."/>
            <person name="Hanuschka K."/>
            <person name="Ortseifen V."/>
            <person name="Droste J."/>
            <person name="Brandt D."/>
            <person name="Schlueter L."/>
            <person name="Kutter Y."/>
            <person name="Vinke S."/>
            <person name="Viehoefer P."/>
            <person name="Jacob L."/>
            <person name="Luebke N.-C."/>
            <person name="Schulte-Berndt E."/>
            <person name="Hain C."/>
            <person name="Linder M."/>
            <person name="Schmidt P."/>
            <person name="Wollenschlaeger L."/>
            <person name="Luttermann T."/>
            <person name="Thieme E."/>
            <person name="Hassa J."/>
            <person name="Haak M."/>
            <person name="Wittchen M."/>
            <person name="Mentz A."/>
            <person name="Persicke M."/>
            <person name="Busche T."/>
            <person name="Ruckert C."/>
        </authorList>
    </citation>
    <scope>NUCLEOTIDE SEQUENCE [LARGE SCALE GENOMIC DNA]</scope>
    <source>
        <strain evidence="4 5">2039</strain>
    </source>
</reference>
<organism evidence="4 5">
    <name type="scientific">Corynebacterium occultum</name>
    <dbReference type="NCBI Taxonomy" id="2675219"/>
    <lineage>
        <taxon>Bacteria</taxon>
        <taxon>Bacillati</taxon>
        <taxon>Actinomycetota</taxon>
        <taxon>Actinomycetes</taxon>
        <taxon>Mycobacteriales</taxon>
        <taxon>Corynebacteriaceae</taxon>
        <taxon>Corynebacterium</taxon>
    </lineage>
</organism>
<dbReference type="InterPro" id="IPR005754">
    <property type="entry name" value="Sortase"/>
</dbReference>
<keyword evidence="3" id="KW-1133">Transmembrane helix</keyword>
<evidence type="ECO:0000256" key="2">
    <source>
        <dbReference type="PIRSR" id="PIRSR605754-1"/>
    </source>
</evidence>